<dbReference type="Pfam" id="PF05738">
    <property type="entry name" value="Cna_B"/>
    <property type="match status" value="6"/>
</dbReference>
<accession>A0A429ZB66</accession>
<dbReference type="GeneID" id="98569635"/>
<feature type="compositionally biased region" description="Polar residues" evidence="5">
    <location>
        <begin position="1278"/>
        <end position="1288"/>
    </location>
</feature>
<keyword evidence="6" id="KW-0472">Membrane</keyword>
<dbReference type="Gene3D" id="2.60.40.10">
    <property type="entry name" value="Immunoglobulins"/>
    <property type="match status" value="1"/>
</dbReference>
<evidence type="ECO:0000256" key="4">
    <source>
        <dbReference type="ARBA" id="ARBA00023088"/>
    </source>
</evidence>
<keyword evidence="2" id="KW-0964">Secreted</keyword>
<name>A0A429ZB66_9ENTE</name>
<dbReference type="InterPro" id="IPR008454">
    <property type="entry name" value="Collagen-bd_Cna-like_B-typ_dom"/>
</dbReference>
<feature type="transmembrane region" description="Helical" evidence="6">
    <location>
        <begin position="1289"/>
        <end position="1308"/>
    </location>
</feature>
<sequence>MKSIIKGIISVAMLFSVLFVNDKIVESAINVNPLPADKFSQIGDIKDYNGFIDGEHSADSADTEGPIIITGDSLFPNDTVTFTFGASFRPVNTTVGVPLLDSQVVNVLTNGEIKNYSNAYISFEKGTGGRGWVIGDEDMTNWLTQTMAQEMSLRYFITNPNMDDTLKHFRSERDILASYVAKAVSKTSQTDNWTLPAWGSNGQLPSLPIEDSDIDSHMLVVDLDQATQYHRGDDGLNINGIGIPTSLIKDERYDTIILKSMREKIVFSGGTFSSSGEISLTDPLAAEFAQKISYYLPNATQITNYSDNRQTGNPPQLAAKIDGKDKGVANDGEDLYKTINNLTYGAATIGSVLAPKATVVYSGGNLNGLVMVKDLHQRDGAELHNFRANWVDRDFDLETKGSLKLIKKSIGKDEDLALLPGAKFIMYKETEGVKEYYGFDGTIDYQWYQEREKAYEFVTDTAGEIFISGLPEGKYYMEEVAPPTGHQPLNEVIEFDVTKDVVAEEAVVEKEVINQRTPLITITGEKIWQDDGNSQNLRPEFVTIELYLNGQKIAEQVVSAATNWKYVFKDLEQFDKDNHFNNYTIKEMIVPDYESVISRDQQKVINTLKGDLELSGEKLWEDDEDLKGGRPKSVTVELFQNNVRQPVATQVVDASTNWRYSFKNFPQYDYLGKLIRYRVVEKLVPGYESIFDPGTGNITNKVIPTIELVGEKTWQDDDDQEGLRPETITIELYQNGKFLKDTVTSAVENWQYEFKNLLTFDSTGQAYQYTIKEVSMPDYESEINPETNQIVNTLVGKTEVKGQKTWLGDGGEEGGYRPESIIVHLLRNGTIIKAIEVTADNDWRFEFLDLPKYDEKGKLYLYTIKEVAVPNYQTKYDEDGFDIVNELKPLIDITGEKIWRDNENSESLRPTTITIELYRNDILQKELEVTKETDWQYEFKNLEKFDDAGELYVYKVVEKKVTNYFSEVLADNQSIINTLVGETEISGEKIWDDNENSAGLRPKAITVQLFQNDELFAETEAKESNNWQYAFTELPKYDQDGKLFVYRINEVSVPGYVTVYNDFDITNTLIPETSTTESSSSESETSETTTTTSSSESEPSETTTTTSSSESEPSETTTTTSSSESEPSETTTTTSSSESEPSETTTTTSSSESEPSETTTTTSSSESEPSETTTTSTSDSEQNETTTTSSTSESEPSETTTTSTSGSEPSETTTTSTSGSEPSETTTTSTSGSEPSETTTTTSTSGSEPTETTTSETKPTIGSSSSSSTVTSTSNGSKLPQTGGSNSNFFSIIAGGMLLILGQGYYIFSKKD</sequence>
<feature type="domain" description="Gram-positive cocci surface proteins LPxTG" evidence="7">
    <location>
        <begin position="1279"/>
        <end position="1312"/>
    </location>
</feature>
<organism evidence="8 9">
    <name type="scientific">Vagococcus salmoninarum</name>
    <dbReference type="NCBI Taxonomy" id="2739"/>
    <lineage>
        <taxon>Bacteria</taxon>
        <taxon>Bacillati</taxon>
        <taxon>Bacillota</taxon>
        <taxon>Bacilli</taxon>
        <taxon>Lactobacillales</taxon>
        <taxon>Enterococcaceae</taxon>
        <taxon>Vagococcus</taxon>
    </lineage>
</organism>
<keyword evidence="1" id="KW-0134">Cell wall</keyword>
<dbReference type="GO" id="GO:0003712">
    <property type="term" value="F:transcription coregulator activity"/>
    <property type="evidence" value="ECO:0007669"/>
    <property type="project" value="TreeGrafter"/>
</dbReference>
<evidence type="ECO:0000256" key="3">
    <source>
        <dbReference type="ARBA" id="ARBA00022729"/>
    </source>
</evidence>
<dbReference type="InterPro" id="IPR026588">
    <property type="entry name" value="Choice_anch_A"/>
</dbReference>
<protein>
    <recommendedName>
        <fullName evidence="7">Gram-positive cocci surface proteins LPxTG domain-containing protein</fullName>
    </recommendedName>
</protein>
<evidence type="ECO:0000256" key="1">
    <source>
        <dbReference type="ARBA" id="ARBA00022512"/>
    </source>
</evidence>
<dbReference type="PANTHER" id="PTHR12881">
    <property type="entry name" value="MEDIATOR OF RNA POLYMERASE II TRANSCRIPTION SUBUNIT 1"/>
    <property type="match status" value="1"/>
</dbReference>
<keyword evidence="3" id="KW-0732">Signal</keyword>
<dbReference type="EMBL" id="NGJU01000036">
    <property type="protein sequence ID" value="RST90949.1"/>
    <property type="molecule type" value="Genomic_DNA"/>
</dbReference>
<proteinExistence type="predicted"/>
<evidence type="ECO:0000256" key="5">
    <source>
        <dbReference type="SAM" id="MobiDB-lite"/>
    </source>
</evidence>
<dbReference type="CDD" id="cd00222">
    <property type="entry name" value="CollagenBindB"/>
    <property type="match status" value="6"/>
</dbReference>
<dbReference type="InterPro" id="IPR013783">
    <property type="entry name" value="Ig-like_fold"/>
</dbReference>
<comment type="caution">
    <text evidence="8">The sequence shown here is derived from an EMBL/GenBank/DDBJ whole genome shotgun (WGS) entry which is preliminary data.</text>
</comment>
<keyword evidence="6" id="KW-1133">Transmembrane helix</keyword>
<dbReference type="PROSITE" id="PS50847">
    <property type="entry name" value="GRAM_POS_ANCHORING"/>
    <property type="match status" value="1"/>
</dbReference>
<dbReference type="OrthoDB" id="1744455at2"/>
<evidence type="ECO:0000256" key="6">
    <source>
        <dbReference type="SAM" id="Phobius"/>
    </source>
</evidence>
<dbReference type="Pfam" id="PF00746">
    <property type="entry name" value="Gram_pos_anchor"/>
    <property type="match status" value="1"/>
</dbReference>
<dbReference type="InterPro" id="IPR051999">
    <property type="entry name" value="Mediator_complex_subunit_1"/>
</dbReference>
<dbReference type="InterPro" id="IPR019931">
    <property type="entry name" value="LPXTG_anchor"/>
</dbReference>
<evidence type="ECO:0000259" key="7">
    <source>
        <dbReference type="PROSITE" id="PS50847"/>
    </source>
</evidence>
<dbReference type="GO" id="GO:0006357">
    <property type="term" value="P:regulation of transcription by RNA polymerase II"/>
    <property type="evidence" value="ECO:0007669"/>
    <property type="project" value="TreeGrafter"/>
</dbReference>
<dbReference type="Gene3D" id="2.60.40.1140">
    <property type="entry name" value="Collagen-binding surface protein Cna, B-type domain"/>
    <property type="match status" value="6"/>
</dbReference>
<evidence type="ECO:0000313" key="9">
    <source>
        <dbReference type="Proteomes" id="UP000287239"/>
    </source>
</evidence>
<dbReference type="SUPFAM" id="SSF49478">
    <property type="entry name" value="Cna protein B-type domain"/>
    <property type="match status" value="6"/>
</dbReference>
<feature type="region of interest" description="Disordered" evidence="5">
    <location>
        <begin position="1071"/>
        <end position="1288"/>
    </location>
</feature>
<dbReference type="NCBIfam" id="TIGR01167">
    <property type="entry name" value="LPXTG_anchor"/>
    <property type="match status" value="1"/>
</dbReference>
<evidence type="ECO:0000256" key="2">
    <source>
        <dbReference type="ARBA" id="ARBA00022525"/>
    </source>
</evidence>
<dbReference type="Pfam" id="PF20597">
    <property type="entry name" value="pAdhesive_15"/>
    <property type="match status" value="2"/>
</dbReference>
<dbReference type="InterPro" id="IPR041033">
    <property type="entry name" value="SpaA_PFL_dom_1"/>
</dbReference>
<feature type="compositionally biased region" description="Low complexity" evidence="5">
    <location>
        <begin position="1071"/>
        <end position="1277"/>
    </location>
</feature>
<dbReference type="Proteomes" id="UP000287239">
    <property type="component" value="Unassembled WGS sequence"/>
</dbReference>
<gene>
    <name evidence="8" type="ORF">CBF35_14910</name>
</gene>
<keyword evidence="9" id="KW-1185">Reference proteome</keyword>
<dbReference type="PANTHER" id="PTHR12881:SF10">
    <property type="entry name" value="MEDIATOR OF RNA POLYMERASE II TRANSCRIPTION SUBUNIT 1"/>
    <property type="match status" value="1"/>
</dbReference>
<dbReference type="Pfam" id="PF17802">
    <property type="entry name" value="SpaA"/>
    <property type="match status" value="1"/>
</dbReference>
<dbReference type="RefSeq" id="WP_126782552.1">
    <property type="nucleotide sequence ID" value="NZ_NGJU01000036.1"/>
</dbReference>
<keyword evidence="4" id="KW-0572">Peptidoglycan-anchor</keyword>
<keyword evidence="6" id="KW-0812">Transmembrane</keyword>
<reference evidence="8 9" key="1">
    <citation type="submission" date="2017-05" db="EMBL/GenBank/DDBJ databases">
        <title>Vagococcus spp. assemblies.</title>
        <authorList>
            <person name="Gulvik C.A."/>
        </authorList>
    </citation>
    <scope>NUCLEOTIDE SEQUENCE [LARGE SCALE GENOMIC DNA]</scope>
    <source>
        <strain evidence="8 9">NCFB 2777</strain>
    </source>
</reference>
<evidence type="ECO:0000313" key="8">
    <source>
        <dbReference type="EMBL" id="RST90949.1"/>
    </source>
</evidence>